<dbReference type="EMBL" id="DSVQ01000012">
    <property type="protein sequence ID" value="HGT39200.1"/>
    <property type="molecule type" value="Genomic_DNA"/>
</dbReference>
<protein>
    <submittedName>
        <fullName evidence="3">Uncharacterized protein</fullName>
    </submittedName>
</protein>
<keyword evidence="2" id="KW-0472">Membrane</keyword>
<feature type="transmembrane region" description="Helical" evidence="2">
    <location>
        <begin position="85"/>
        <end position="105"/>
    </location>
</feature>
<feature type="region of interest" description="Disordered" evidence="1">
    <location>
        <begin position="266"/>
        <end position="290"/>
    </location>
</feature>
<evidence type="ECO:0000256" key="2">
    <source>
        <dbReference type="SAM" id="Phobius"/>
    </source>
</evidence>
<organism evidence="3">
    <name type="scientific">Schlesneria paludicola</name>
    <dbReference type="NCBI Taxonomy" id="360056"/>
    <lineage>
        <taxon>Bacteria</taxon>
        <taxon>Pseudomonadati</taxon>
        <taxon>Planctomycetota</taxon>
        <taxon>Planctomycetia</taxon>
        <taxon>Planctomycetales</taxon>
        <taxon>Planctomycetaceae</taxon>
        <taxon>Schlesneria</taxon>
    </lineage>
</organism>
<evidence type="ECO:0000313" key="3">
    <source>
        <dbReference type="EMBL" id="HGT39200.1"/>
    </source>
</evidence>
<feature type="transmembrane region" description="Helical" evidence="2">
    <location>
        <begin position="125"/>
        <end position="147"/>
    </location>
</feature>
<proteinExistence type="predicted"/>
<dbReference type="AlphaFoldDB" id="A0A7C4QNC9"/>
<sequence>MADLRVTTSTGTAASDRPPLLPVREQYRTLIPERIVATAEQLERRIGERFPDSGLRAVADELCVVARQAVATANGFRQPIYWLRLAVWLLVGMLAVVFVTFGIILSGALPKDLSWFGDTQNAEEFIQTLEAMLGSVVFVGAAVIYLLTLERRWKRERLLAAMRELRALAHIVDMHQLTKDPETVTRGEATPSSPKRTLTTFQLSRYLDYCSELLSLINKIGAVYVQEFPDPEALEAVDQLANLTNGLSRTIWQKIMILDRAIEPARKPSAAVEPRASSQIAAAEPTPSPP</sequence>
<keyword evidence="2" id="KW-0812">Transmembrane</keyword>
<gene>
    <name evidence="3" type="ORF">ENS64_08055</name>
</gene>
<keyword evidence="2" id="KW-1133">Transmembrane helix</keyword>
<comment type="caution">
    <text evidence="3">The sequence shown here is derived from an EMBL/GenBank/DDBJ whole genome shotgun (WGS) entry which is preliminary data.</text>
</comment>
<evidence type="ECO:0000256" key="1">
    <source>
        <dbReference type="SAM" id="MobiDB-lite"/>
    </source>
</evidence>
<name>A0A7C4QNC9_9PLAN</name>
<reference evidence="3" key="1">
    <citation type="journal article" date="2020" name="mSystems">
        <title>Genome- and Community-Level Interaction Insights into Carbon Utilization and Element Cycling Functions of Hydrothermarchaeota in Hydrothermal Sediment.</title>
        <authorList>
            <person name="Zhou Z."/>
            <person name="Liu Y."/>
            <person name="Xu W."/>
            <person name="Pan J."/>
            <person name="Luo Z.H."/>
            <person name="Li M."/>
        </authorList>
    </citation>
    <scope>NUCLEOTIDE SEQUENCE [LARGE SCALE GENOMIC DNA]</scope>
    <source>
        <strain evidence="3">SpSt-508</strain>
    </source>
</reference>
<accession>A0A7C4QNC9</accession>